<dbReference type="AlphaFoldDB" id="A0A8H3FD02"/>
<proteinExistence type="predicted"/>
<accession>A0A8H3FD02</accession>
<feature type="transmembrane region" description="Helical" evidence="1">
    <location>
        <begin position="29"/>
        <end position="51"/>
    </location>
</feature>
<evidence type="ECO:0000313" key="2">
    <source>
        <dbReference type="EMBL" id="CAF9921345.1"/>
    </source>
</evidence>
<protein>
    <submittedName>
        <fullName evidence="2">Uncharacterized protein</fullName>
    </submittedName>
</protein>
<sequence>MSASTNIILNERMEEQLQSPPMPPPSVRAVQSVGSLLALFFVLQGIGNYFVLRILCEMAQSVEASVVGVVVNGTAT</sequence>
<keyword evidence="1" id="KW-1133">Transmembrane helix</keyword>
<dbReference type="Proteomes" id="UP000664534">
    <property type="component" value="Unassembled WGS sequence"/>
</dbReference>
<gene>
    <name evidence="2" type="ORF">IMSHALPRED_005157</name>
</gene>
<evidence type="ECO:0000313" key="3">
    <source>
        <dbReference type="Proteomes" id="UP000664534"/>
    </source>
</evidence>
<organism evidence="2 3">
    <name type="scientific">Imshaugia aleurites</name>
    <dbReference type="NCBI Taxonomy" id="172621"/>
    <lineage>
        <taxon>Eukaryota</taxon>
        <taxon>Fungi</taxon>
        <taxon>Dikarya</taxon>
        <taxon>Ascomycota</taxon>
        <taxon>Pezizomycotina</taxon>
        <taxon>Lecanoromycetes</taxon>
        <taxon>OSLEUM clade</taxon>
        <taxon>Lecanoromycetidae</taxon>
        <taxon>Lecanorales</taxon>
        <taxon>Lecanorineae</taxon>
        <taxon>Parmeliaceae</taxon>
        <taxon>Imshaugia</taxon>
    </lineage>
</organism>
<comment type="caution">
    <text evidence="2">The sequence shown here is derived from an EMBL/GenBank/DDBJ whole genome shotgun (WGS) entry which is preliminary data.</text>
</comment>
<keyword evidence="1" id="KW-0812">Transmembrane</keyword>
<reference evidence="2" key="1">
    <citation type="submission" date="2021-03" db="EMBL/GenBank/DDBJ databases">
        <authorList>
            <person name="Tagirdzhanova G."/>
        </authorList>
    </citation>
    <scope>NUCLEOTIDE SEQUENCE</scope>
</reference>
<evidence type="ECO:0000256" key="1">
    <source>
        <dbReference type="SAM" id="Phobius"/>
    </source>
</evidence>
<keyword evidence="3" id="KW-1185">Reference proteome</keyword>
<name>A0A8H3FD02_9LECA</name>
<keyword evidence="1" id="KW-0472">Membrane</keyword>
<dbReference type="EMBL" id="CAJPDT010000027">
    <property type="protein sequence ID" value="CAF9921345.1"/>
    <property type="molecule type" value="Genomic_DNA"/>
</dbReference>